<sequence length="411" mass="45668">MKNFLLLSTGIAASIGFSPIAVAQEAKPSEQREIVVTGQSLSDTEKALFDCLARGCPPEEDIRLTLAHAENQFVAGDYRDSRSTLRQSLGRNKKYGDELPVPVSRLYRANSRISAHQGEAKDFQLSVLDMRDTLAGGLGKEDPRTLAAEVEVGDSRAKLGYPDEAERIYKRTEERALELGNARVATYAKLRQILLNQARLESPSSPSSYKIELEKNVIEGLTQISQSPLEGADEFTLVADVLLARFARKNGDETQTEALLKRFAESSGATRPILIKSEPMPILSNNETEIKERGVLNTSDYQITRNSVGKWADIGFWVNVDGQVEDIEILRAEGAANWLKPVAENISKRIYAPLKRGGIDPVPGFYMIERYSLTANKTTQTTGTRLSQREPILRIERLDITPDDYQRPEGI</sequence>
<evidence type="ECO:0000313" key="3">
    <source>
        <dbReference type="Proteomes" id="UP000468943"/>
    </source>
</evidence>
<keyword evidence="3" id="KW-1185">Reference proteome</keyword>
<protein>
    <recommendedName>
        <fullName evidence="4">TonB C-terminal domain-containing protein</fullName>
    </recommendedName>
</protein>
<gene>
    <name evidence="2" type="ORF">GRI36_11540</name>
</gene>
<evidence type="ECO:0000313" key="2">
    <source>
        <dbReference type="EMBL" id="MXO57510.1"/>
    </source>
</evidence>
<organism evidence="2 3">
    <name type="scientific">Pontixanthobacter gangjinensis</name>
    <dbReference type="NCBI Taxonomy" id="1028742"/>
    <lineage>
        <taxon>Bacteria</taxon>
        <taxon>Pseudomonadati</taxon>
        <taxon>Pseudomonadota</taxon>
        <taxon>Alphaproteobacteria</taxon>
        <taxon>Sphingomonadales</taxon>
        <taxon>Erythrobacteraceae</taxon>
        <taxon>Pontixanthobacter</taxon>
    </lineage>
</organism>
<reference evidence="2 3" key="1">
    <citation type="submission" date="2019-12" db="EMBL/GenBank/DDBJ databases">
        <title>Genomic-based taxomic classification of the family Erythrobacteraceae.</title>
        <authorList>
            <person name="Xu L."/>
        </authorList>
    </citation>
    <scope>NUCLEOTIDE SEQUENCE [LARGE SCALE GENOMIC DNA]</scope>
    <source>
        <strain evidence="2 3">JCM 17802</strain>
    </source>
</reference>
<keyword evidence="1" id="KW-0732">Signal</keyword>
<dbReference type="EMBL" id="WTYS01000001">
    <property type="protein sequence ID" value="MXO57510.1"/>
    <property type="molecule type" value="Genomic_DNA"/>
</dbReference>
<proteinExistence type="predicted"/>
<accession>A0A6I4SQS8</accession>
<feature type="signal peptide" evidence="1">
    <location>
        <begin position="1"/>
        <end position="23"/>
    </location>
</feature>
<dbReference type="RefSeq" id="WP_160598580.1">
    <property type="nucleotide sequence ID" value="NZ_WTYS01000001.1"/>
</dbReference>
<feature type="chain" id="PRO_5026046568" description="TonB C-terminal domain-containing protein" evidence="1">
    <location>
        <begin position="24"/>
        <end position="411"/>
    </location>
</feature>
<name>A0A6I4SQS8_9SPHN</name>
<comment type="caution">
    <text evidence="2">The sequence shown here is derived from an EMBL/GenBank/DDBJ whole genome shotgun (WGS) entry which is preliminary data.</text>
</comment>
<dbReference type="OrthoDB" id="7405733at2"/>
<evidence type="ECO:0000256" key="1">
    <source>
        <dbReference type="SAM" id="SignalP"/>
    </source>
</evidence>
<dbReference type="AlphaFoldDB" id="A0A6I4SQS8"/>
<dbReference type="Proteomes" id="UP000468943">
    <property type="component" value="Unassembled WGS sequence"/>
</dbReference>
<evidence type="ECO:0008006" key="4">
    <source>
        <dbReference type="Google" id="ProtNLM"/>
    </source>
</evidence>